<dbReference type="Pfam" id="PF01791">
    <property type="entry name" value="DeoC"/>
    <property type="match status" value="1"/>
</dbReference>
<feature type="active site" description="Schiff-base intermediate with dihydroxyacetone-P" evidence="5">
    <location>
        <position position="208"/>
    </location>
</feature>
<comment type="similarity">
    <text evidence="4">Belongs to the DeoC/FbaB aldolase family. FbaB subfamily.</text>
</comment>
<keyword evidence="3" id="KW-0704">Schiff base</keyword>
<dbReference type="InterPro" id="IPR041720">
    <property type="entry name" value="FbaB-like"/>
</dbReference>
<dbReference type="EMBL" id="CP005986">
    <property type="protein sequence ID" value="AIA55167.1"/>
    <property type="molecule type" value="Genomic_DNA"/>
</dbReference>
<sequence>MHPSKPSAPAGISAESAKRWQAHYERVTQGSGRLFLMAGDQKVEHLNDDFVGGNVASDDADPEHLFRIASAAPVGCFATQLGLLARYGNDYPDVPYLVKLNSKTHLLKGPEHDPLSLQWQTMAQLADFIHYSGLDVVGVGYTIYPGSRHEAQMLTEAARLIADAHALGLLAVIWAYPRGQAVGEREHDPHLTAGATGLAACLGADFVKINPPRDSQGVQDPRLLGEAVAAAGRTQVVCAGGAETSAEDFLKRLYGQIHDGNTAGCATGRNVHQRSQPEAVAFCKAIHAIVVENQDVDTAAKLLVRSA</sequence>
<dbReference type="GeneID" id="92931506"/>
<dbReference type="SMART" id="SM01133">
    <property type="entry name" value="DeoC"/>
    <property type="match status" value="1"/>
</dbReference>
<dbReference type="GO" id="GO:0006096">
    <property type="term" value="P:glycolytic process"/>
    <property type="evidence" value="ECO:0007669"/>
    <property type="project" value="UniProtKB-KW"/>
</dbReference>
<organism evidence="6 7">
    <name type="scientific">Acidithiobacillus caldus (strain ATCC 51756 / DSM 8584 / KU)</name>
    <dbReference type="NCBI Taxonomy" id="637389"/>
    <lineage>
        <taxon>Bacteria</taxon>
        <taxon>Pseudomonadati</taxon>
        <taxon>Pseudomonadota</taxon>
        <taxon>Acidithiobacillia</taxon>
        <taxon>Acidithiobacillales</taxon>
        <taxon>Acidithiobacillaceae</taxon>
        <taxon>Acidithiobacillus</taxon>
    </lineage>
</organism>
<reference evidence="6 7" key="1">
    <citation type="journal article" date="2009" name="J. Bacteriol.">
        <title>Draft genome sequence of the extremely acidophilic bacterium Acidithiobacillus caldus ATCC 51756 reveals metabolic versatility in the genus Acidithiobacillus.</title>
        <authorList>
            <person name="Valdes J."/>
            <person name="Quatrini R."/>
            <person name="Hallberg K."/>
            <person name="Dopson M."/>
            <person name="Valenzuela P.D."/>
            <person name="Holmes D.S."/>
        </authorList>
    </citation>
    <scope>NUCLEOTIDE SEQUENCE [LARGE SCALE GENOMIC DNA]</scope>
    <source>
        <strain evidence="7">ATCC 51756 / DSM 8584 / KU</strain>
    </source>
</reference>
<dbReference type="EC" id="4.1.2.13" evidence="1"/>
<evidence type="ECO:0000256" key="3">
    <source>
        <dbReference type="ARBA" id="ARBA00023270"/>
    </source>
</evidence>
<dbReference type="AlphaFoldDB" id="A0A059ZZ21"/>
<evidence type="ECO:0000313" key="6">
    <source>
        <dbReference type="EMBL" id="AIA55167.1"/>
    </source>
</evidence>
<dbReference type="eggNOG" id="COG1830">
    <property type="taxonomic scope" value="Bacteria"/>
</dbReference>
<dbReference type="InterPro" id="IPR013785">
    <property type="entry name" value="Aldolase_TIM"/>
</dbReference>
<dbReference type="NCBIfam" id="NF005321">
    <property type="entry name" value="PRK06852.1"/>
    <property type="match status" value="1"/>
</dbReference>
<dbReference type="PANTHER" id="PTHR47916">
    <property type="entry name" value="FRUCTOSE-BISPHOSPHATE ALDOLASE CLASS 1"/>
    <property type="match status" value="1"/>
</dbReference>
<dbReference type="InterPro" id="IPR050456">
    <property type="entry name" value="DeoC/FbaB_aldolase"/>
</dbReference>
<evidence type="ECO:0000256" key="5">
    <source>
        <dbReference type="PIRSR" id="PIRSR038992-1"/>
    </source>
</evidence>
<accession>A0A059ZZ21</accession>
<dbReference type="RefSeq" id="WP_014002911.1">
    <property type="nucleotide sequence ID" value="NZ_CP005986.1"/>
</dbReference>
<proteinExistence type="inferred from homology"/>
<evidence type="ECO:0000256" key="2">
    <source>
        <dbReference type="ARBA" id="ARBA00023239"/>
    </source>
</evidence>
<evidence type="ECO:0000313" key="7">
    <source>
        <dbReference type="Proteomes" id="UP000005522"/>
    </source>
</evidence>
<dbReference type="Proteomes" id="UP000005522">
    <property type="component" value="Chromosome"/>
</dbReference>
<gene>
    <name evidence="6" type="ORF">Acaty_c1299</name>
</gene>
<evidence type="ECO:0000256" key="1">
    <source>
        <dbReference type="ARBA" id="ARBA00013068"/>
    </source>
</evidence>
<dbReference type="SUPFAM" id="SSF51569">
    <property type="entry name" value="Aldolase"/>
    <property type="match status" value="1"/>
</dbReference>
<dbReference type="HOGENOM" id="CLU_057069_2_2_6"/>
<keyword evidence="2 6" id="KW-0456">Lyase</keyword>
<dbReference type="PANTHER" id="PTHR47916:SF4">
    <property type="entry name" value="FRUCTOSE-BISPHOSPHATE ALDOLASE CLASS 1"/>
    <property type="match status" value="1"/>
</dbReference>
<dbReference type="InterPro" id="IPR002915">
    <property type="entry name" value="DeoC/FbaB/LacD_aldolase"/>
</dbReference>
<feature type="active site" description="Proton donor" evidence="5">
    <location>
        <position position="176"/>
    </location>
</feature>
<evidence type="ECO:0000256" key="4">
    <source>
        <dbReference type="ARBA" id="ARBA00049653"/>
    </source>
</evidence>
<dbReference type="Gene3D" id="3.20.20.70">
    <property type="entry name" value="Aldolase class I"/>
    <property type="match status" value="1"/>
</dbReference>
<name>A0A059ZZ21_ACICK</name>
<dbReference type="KEGG" id="acz:Acaty_c1299"/>
<protein>
    <recommendedName>
        <fullName evidence="1">fructose-bisphosphate aldolase</fullName>
        <ecNumber evidence="1">4.1.2.13</ecNumber>
    </recommendedName>
</protein>
<dbReference type="GO" id="GO:0004332">
    <property type="term" value="F:fructose-bisphosphate aldolase activity"/>
    <property type="evidence" value="ECO:0007669"/>
    <property type="project" value="UniProtKB-EC"/>
</dbReference>
<dbReference type="PIRSF" id="PIRSF038992">
    <property type="entry name" value="Aldolase_Ia"/>
    <property type="match status" value="1"/>
</dbReference>